<evidence type="ECO:0000313" key="3">
    <source>
        <dbReference type="Proteomes" id="UP001469553"/>
    </source>
</evidence>
<protein>
    <submittedName>
        <fullName evidence="2">Uncharacterized protein</fullName>
    </submittedName>
</protein>
<feature type="transmembrane region" description="Helical" evidence="1">
    <location>
        <begin position="20"/>
        <end position="40"/>
    </location>
</feature>
<name>A0ABV0XGP5_9TELE</name>
<dbReference type="Proteomes" id="UP001469553">
    <property type="component" value="Unassembled WGS sequence"/>
</dbReference>
<accession>A0ABV0XGP5</accession>
<evidence type="ECO:0000313" key="2">
    <source>
        <dbReference type="EMBL" id="MEQ2280620.1"/>
    </source>
</evidence>
<keyword evidence="1" id="KW-1133">Transmembrane helix</keyword>
<keyword evidence="1" id="KW-0472">Membrane</keyword>
<organism evidence="2 3">
    <name type="scientific">Ameca splendens</name>
    <dbReference type="NCBI Taxonomy" id="208324"/>
    <lineage>
        <taxon>Eukaryota</taxon>
        <taxon>Metazoa</taxon>
        <taxon>Chordata</taxon>
        <taxon>Craniata</taxon>
        <taxon>Vertebrata</taxon>
        <taxon>Euteleostomi</taxon>
        <taxon>Actinopterygii</taxon>
        <taxon>Neopterygii</taxon>
        <taxon>Teleostei</taxon>
        <taxon>Neoteleostei</taxon>
        <taxon>Acanthomorphata</taxon>
        <taxon>Ovalentaria</taxon>
        <taxon>Atherinomorphae</taxon>
        <taxon>Cyprinodontiformes</taxon>
        <taxon>Goodeidae</taxon>
        <taxon>Ameca</taxon>
    </lineage>
</organism>
<proteinExistence type="predicted"/>
<gene>
    <name evidence="2" type="ORF">AMECASPLE_021807</name>
</gene>
<keyword evidence="3" id="KW-1185">Reference proteome</keyword>
<dbReference type="EMBL" id="JAHRIP010001901">
    <property type="protein sequence ID" value="MEQ2280620.1"/>
    <property type="molecule type" value="Genomic_DNA"/>
</dbReference>
<sequence>MPSYRTIQSEDKRRNGTRLFFLSFHDIAVVNSYILFKIMATGRGKTPMTQKKLREVLMQELFDEPQAAVHTAADCTPQKPSSLNICLPVYYGPNATDHRKECVMQGAGQKIKDSIVLYQLQCSPVHRLCQKLF</sequence>
<reference evidence="2 3" key="1">
    <citation type="submission" date="2021-06" db="EMBL/GenBank/DDBJ databases">
        <authorList>
            <person name="Palmer J.M."/>
        </authorList>
    </citation>
    <scope>NUCLEOTIDE SEQUENCE [LARGE SCALE GENOMIC DNA]</scope>
    <source>
        <strain evidence="2 3">AS_MEX2019</strain>
        <tissue evidence="2">Muscle</tissue>
    </source>
</reference>
<evidence type="ECO:0000256" key="1">
    <source>
        <dbReference type="SAM" id="Phobius"/>
    </source>
</evidence>
<keyword evidence="1" id="KW-0812">Transmembrane</keyword>
<comment type="caution">
    <text evidence="2">The sequence shown here is derived from an EMBL/GenBank/DDBJ whole genome shotgun (WGS) entry which is preliminary data.</text>
</comment>